<evidence type="ECO:0000256" key="3">
    <source>
        <dbReference type="ARBA" id="ARBA00023136"/>
    </source>
</evidence>
<feature type="compositionally biased region" description="Acidic residues" evidence="4">
    <location>
        <begin position="221"/>
        <end position="239"/>
    </location>
</feature>
<comment type="caution">
    <text evidence="9">The sequence shown here is derived from an EMBL/GenBank/DDBJ whole genome shotgun (WGS) entry which is preliminary data.</text>
</comment>
<evidence type="ECO:0000256" key="4">
    <source>
        <dbReference type="SAM" id="MobiDB-lite"/>
    </source>
</evidence>
<feature type="domain" description="Penicillin-binding protein dimerisation" evidence="7">
    <location>
        <begin position="187"/>
        <end position="428"/>
    </location>
</feature>
<dbReference type="Gene3D" id="3.10.450.100">
    <property type="entry name" value="NTF2-like, domain 1"/>
    <property type="match status" value="1"/>
</dbReference>
<dbReference type="GO" id="GO:0005886">
    <property type="term" value="C:plasma membrane"/>
    <property type="evidence" value="ECO:0007669"/>
    <property type="project" value="TreeGrafter"/>
</dbReference>
<evidence type="ECO:0000313" key="9">
    <source>
        <dbReference type="EMBL" id="ODM07433.1"/>
    </source>
</evidence>
<evidence type="ECO:0000256" key="2">
    <source>
        <dbReference type="ARBA" id="ARBA00007171"/>
    </source>
</evidence>
<dbReference type="AlphaFoldDB" id="A0A1E3AFE9"/>
<dbReference type="Pfam" id="PF00905">
    <property type="entry name" value="Transpeptidase"/>
    <property type="match status" value="1"/>
</dbReference>
<comment type="subcellular location">
    <subcellularLocation>
        <location evidence="1">Membrane</location>
    </subcellularLocation>
</comment>
<dbReference type="Pfam" id="PF03717">
    <property type="entry name" value="PBP_dimer"/>
    <property type="match status" value="1"/>
</dbReference>
<keyword evidence="5" id="KW-1133">Transmembrane helix</keyword>
<dbReference type="PATRIC" id="fig|1432052.4.peg.3700"/>
<proteinExistence type="inferred from homology"/>
<feature type="domain" description="Penicillin-binding protein transpeptidase" evidence="6">
    <location>
        <begin position="465"/>
        <end position="762"/>
    </location>
</feature>
<feature type="compositionally biased region" description="Low complexity" evidence="4">
    <location>
        <begin position="263"/>
        <end position="275"/>
    </location>
</feature>
<comment type="similarity">
    <text evidence="2">Belongs to the transpeptidase family.</text>
</comment>
<evidence type="ECO:0000259" key="7">
    <source>
        <dbReference type="Pfam" id="PF03717"/>
    </source>
</evidence>
<gene>
    <name evidence="9" type="primary">pbp</name>
    <name evidence="9" type="ORF">BEI61_03323</name>
</gene>
<dbReference type="GO" id="GO:0071555">
    <property type="term" value="P:cell wall organization"/>
    <property type="evidence" value="ECO:0007669"/>
    <property type="project" value="TreeGrafter"/>
</dbReference>
<dbReference type="PANTHER" id="PTHR30627">
    <property type="entry name" value="PEPTIDOGLYCAN D,D-TRANSPEPTIDASE"/>
    <property type="match status" value="1"/>
</dbReference>
<dbReference type="SUPFAM" id="SSF54427">
    <property type="entry name" value="NTF2-like"/>
    <property type="match status" value="1"/>
</dbReference>
<dbReference type="InterPro" id="IPR036138">
    <property type="entry name" value="PBP_dimer_sf"/>
</dbReference>
<dbReference type="Gene3D" id="3.40.710.10">
    <property type="entry name" value="DD-peptidase/beta-lactamase superfamily"/>
    <property type="match status" value="1"/>
</dbReference>
<keyword evidence="5" id="KW-0812">Transmembrane</keyword>
<evidence type="ECO:0000256" key="1">
    <source>
        <dbReference type="ARBA" id="ARBA00004370"/>
    </source>
</evidence>
<name>A0A1E3AFE9_9FIRM</name>
<evidence type="ECO:0000259" key="6">
    <source>
        <dbReference type="Pfam" id="PF00905"/>
    </source>
</evidence>
<dbReference type="SUPFAM" id="SSF56519">
    <property type="entry name" value="Penicillin binding protein dimerisation domain"/>
    <property type="match status" value="1"/>
</dbReference>
<dbReference type="InterPro" id="IPR007887">
    <property type="entry name" value="MecA_N"/>
</dbReference>
<dbReference type="GO" id="GO:0046677">
    <property type="term" value="P:response to antibiotic"/>
    <property type="evidence" value="ECO:0007669"/>
    <property type="project" value="InterPro"/>
</dbReference>
<evidence type="ECO:0000256" key="5">
    <source>
        <dbReference type="SAM" id="Phobius"/>
    </source>
</evidence>
<dbReference type="InterPro" id="IPR012338">
    <property type="entry name" value="Beta-lactam/transpept-like"/>
</dbReference>
<organism evidence="9 10">
    <name type="scientific">Eisenbergiella tayi</name>
    <dbReference type="NCBI Taxonomy" id="1432052"/>
    <lineage>
        <taxon>Bacteria</taxon>
        <taxon>Bacillati</taxon>
        <taxon>Bacillota</taxon>
        <taxon>Clostridia</taxon>
        <taxon>Lachnospirales</taxon>
        <taxon>Lachnospiraceae</taxon>
        <taxon>Eisenbergiella</taxon>
    </lineage>
</organism>
<dbReference type="SUPFAM" id="SSF56601">
    <property type="entry name" value="beta-lactamase/transpeptidase-like"/>
    <property type="match status" value="1"/>
</dbReference>
<dbReference type="InterPro" id="IPR032710">
    <property type="entry name" value="NTF2-like_dom_sf"/>
</dbReference>
<dbReference type="InterPro" id="IPR050515">
    <property type="entry name" value="Beta-lactam/transpept"/>
</dbReference>
<dbReference type="Gene3D" id="3.30.1390.30">
    <property type="entry name" value="Penicillin-binding protein 2a, domain 3"/>
    <property type="match status" value="1"/>
</dbReference>
<accession>A0A1E3AFE9</accession>
<protein>
    <submittedName>
        <fullName evidence="9">Beta-lactam-inducible penicillin-binding protein</fullName>
    </submittedName>
</protein>
<dbReference type="GO" id="GO:0008658">
    <property type="term" value="F:penicillin binding"/>
    <property type="evidence" value="ECO:0007669"/>
    <property type="project" value="InterPro"/>
</dbReference>
<evidence type="ECO:0000259" key="8">
    <source>
        <dbReference type="Pfam" id="PF05223"/>
    </source>
</evidence>
<dbReference type="PANTHER" id="PTHR30627:SF25">
    <property type="entry name" value="PENICILLIN-BINDING PROTEIN 3"/>
    <property type="match status" value="1"/>
</dbReference>
<dbReference type="Pfam" id="PF05223">
    <property type="entry name" value="MecA_N"/>
    <property type="match status" value="1"/>
</dbReference>
<feature type="domain" description="NTF2-like N-terminal transpeptidase" evidence="8">
    <location>
        <begin position="58"/>
        <end position="179"/>
    </location>
</feature>
<reference evidence="9 10" key="1">
    <citation type="submission" date="2016-07" db="EMBL/GenBank/DDBJ databases">
        <title>Characterization of isolates of Eisenbergiella tayi derived from blood cultures, using whole genome sequencing.</title>
        <authorList>
            <person name="Burdz T."/>
            <person name="Wiebe D."/>
            <person name="Huynh C."/>
            <person name="Bernard K."/>
        </authorList>
    </citation>
    <scope>NUCLEOTIDE SEQUENCE [LARGE SCALE GENOMIC DNA]</scope>
    <source>
        <strain evidence="9 10">NML 110608</strain>
    </source>
</reference>
<dbReference type="EMBL" id="MCGH01000002">
    <property type="protein sequence ID" value="ODM07433.1"/>
    <property type="molecule type" value="Genomic_DNA"/>
</dbReference>
<sequence>MRTKRRRRRSRRQRIRTRKLLISGTAVLVIAGLVFGGFMLLKNILPAAGEKTEEPKTPEELLCYYMAEIEQDKYEEMYDMLEPQSQESISREAFAERNRNIYQGIDAAEIRVEVTQVQESGSQAGTVFYDTSMNTSAGEISFSNKVVFLKNQLEKGEEGYPYLLVWDDSLIFPELTATDKVKVTRDDAARGEIVDRSGRMLAGKGVGSSVGLVPGKMEKNEESDDIFGEETVTDEDPAGNEETPVNEETAANKSSDVNEETSSEGTEASTETNTETEPEKISSPSVVRLAELLEVSPESIEKKLSAKWVKDDSFVPIKTIQKLTDQELMSDNPGEEVQKKKELQEALLAIPGVLITDVEIRDYPLGKAASHLTGYIQQVTAEDLEKHPGEGYRANSVIGRSGMELLYEKELKGQDGCEIAILNDAGQKKSVLAQIPKRDGQTIQLTIDAGLQKELYDTYAEDKSCSVAMDPFTGEVLALVSTPSFDSRDFIYGMSQTLWDSLNEDERMPLYNRFRQKLCPGSSFKPVIAAIGLETGAIDPDMDYGNEGLQWQKDASWGKYYVTTLHAYDPVILENALIYSDNIYFAKAALRIGSDKLTDGLDKLGFGEPIPFEISMAQSQYSNSEGIDSEIQLADSGYGQGEVLVNPLHLAALYTGFANNGNVISPYLLYKGNPEPKIWLEQAYTPEAAQLIEKGLMQVISSPHGTGYGARREDISLAGKTGTAEIKLSKDDTSGTELGWFCIFTTQKDTKSPILLLTMTEDVKGRGGSGYVVDRSKSVLNYYFSRD</sequence>
<dbReference type="Gene3D" id="3.90.1310.10">
    <property type="entry name" value="Penicillin-binding protein 2a (Domain 2)"/>
    <property type="match status" value="1"/>
</dbReference>
<evidence type="ECO:0000313" key="10">
    <source>
        <dbReference type="Proteomes" id="UP000094067"/>
    </source>
</evidence>
<dbReference type="RefSeq" id="WP_069153085.1">
    <property type="nucleotide sequence ID" value="NZ_MCGH01000002.1"/>
</dbReference>
<dbReference type="InterPro" id="IPR005311">
    <property type="entry name" value="PBP_dimer"/>
</dbReference>
<dbReference type="Proteomes" id="UP000094067">
    <property type="component" value="Unassembled WGS sequence"/>
</dbReference>
<feature type="transmembrane region" description="Helical" evidence="5">
    <location>
        <begin position="20"/>
        <end position="41"/>
    </location>
</feature>
<dbReference type="GO" id="GO:0071972">
    <property type="term" value="F:peptidoglycan L,D-transpeptidase activity"/>
    <property type="evidence" value="ECO:0007669"/>
    <property type="project" value="TreeGrafter"/>
</dbReference>
<dbReference type="InterPro" id="IPR001460">
    <property type="entry name" value="PCN-bd_Tpept"/>
</dbReference>
<keyword evidence="3 5" id="KW-0472">Membrane</keyword>
<feature type="region of interest" description="Disordered" evidence="4">
    <location>
        <begin position="204"/>
        <end position="283"/>
    </location>
</feature>